<dbReference type="InterPro" id="IPR008930">
    <property type="entry name" value="Terpenoid_cyclase/PrenylTrfase"/>
</dbReference>
<dbReference type="InterPro" id="IPR013783">
    <property type="entry name" value="Ig-like_fold"/>
</dbReference>
<dbReference type="InterPro" id="IPR041246">
    <property type="entry name" value="Bact_MG10"/>
</dbReference>
<evidence type="ECO:0000313" key="6">
    <source>
        <dbReference type="Proteomes" id="UP000322699"/>
    </source>
</evidence>
<dbReference type="Pfam" id="PF17973">
    <property type="entry name" value="bMG10"/>
    <property type="match status" value="1"/>
</dbReference>
<name>A0A5B1CLF9_9BACT</name>
<feature type="region of interest" description="Disordered" evidence="2">
    <location>
        <begin position="876"/>
        <end position="901"/>
    </location>
</feature>
<dbReference type="Gene3D" id="2.60.40.1930">
    <property type="match status" value="1"/>
</dbReference>
<dbReference type="InterPro" id="IPR051802">
    <property type="entry name" value="YfhM-like"/>
</dbReference>
<dbReference type="Pfam" id="PF01835">
    <property type="entry name" value="MG2"/>
    <property type="match status" value="1"/>
</dbReference>
<comment type="caution">
    <text evidence="5">The sequence shown here is derived from an EMBL/GenBank/DDBJ whole genome shotgun (WGS) entry which is preliminary data.</text>
</comment>
<dbReference type="OrthoDB" id="9767116at2"/>
<evidence type="ECO:0000256" key="1">
    <source>
        <dbReference type="ARBA" id="ARBA00010556"/>
    </source>
</evidence>
<dbReference type="InterPro" id="IPR001599">
    <property type="entry name" value="Macroglobln_a2"/>
</dbReference>
<accession>A0A5B1CLF9</accession>
<reference evidence="5 6" key="1">
    <citation type="submission" date="2019-08" db="EMBL/GenBank/DDBJ databases">
        <title>Deep-cultivation of Planctomycetes and their phenomic and genomic characterization uncovers novel biology.</title>
        <authorList>
            <person name="Wiegand S."/>
            <person name="Jogler M."/>
            <person name="Boedeker C."/>
            <person name="Pinto D."/>
            <person name="Vollmers J."/>
            <person name="Rivas-Marin E."/>
            <person name="Kohn T."/>
            <person name="Peeters S.H."/>
            <person name="Heuer A."/>
            <person name="Rast P."/>
            <person name="Oberbeckmann S."/>
            <person name="Bunk B."/>
            <person name="Jeske O."/>
            <person name="Meyerdierks A."/>
            <person name="Storesund J.E."/>
            <person name="Kallscheuer N."/>
            <person name="Luecker S."/>
            <person name="Lage O.M."/>
            <person name="Pohl T."/>
            <person name="Merkel B.J."/>
            <person name="Hornburger P."/>
            <person name="Mueller R.-W."/>
            <person name="Bruemmer F."/>
            <person name="Labrenz M."/>
            <person name="Spormann A.M."/>
            <person name="Op Den Camp H."/>
            <person name="Overmann J."/>
            <person name="Amann R."/>
            <person name="Jetten M.S.M."/>
            <person name="Mascher T."/>
            <person name="Medema M.H."/>
            <person name="Devos D.P."/>
            <person name="Kaster A.-K."/>
            <person name="Ovreas L."/>
            <person name="Rohde M."/>
            <person name="Galperin M.Y."/>
            <person name="Jogler C."/>
        </authorList>
    </citation>
    <scope>NUCLEOTIDE SEQUENCE [LARGE SCALE GENOMIC DNA]</scope>
    <source>
        <strain evidence="5 6">LF1</strain>
    </source>
</reference>
<dbReference type="PANTHER" id="PTHR40094:SF1">
    <property type="entry name" value="UBIQUITIN DOMAIN-CONTAINING PROTEIN"/>
    <property type="match status" value="1"/>
</dbReference>
<dbReference type="InterPro" id="IPR002890">
    <property type="entry name" value="MG2"/>
</dbReference>
<organism evidence="5 6">
    <name type="scientific">Rubripirellula obstinata</name>
    <dbReference type="NCBI Taxonomy" id="406547"/>
    <lineage>
        <taxon>Bacteria</taxon>
        <taxon>Pseudomonadati</taxon>
        <taxon>Planctomycetota</taxon>
        <taxon>Planctomycetia</taxon>
        <taxon>Pirellulales</taxon>
        <taxon>Pirellulaceae</taxon>
        <taxon>Rubripirellula</taxon>
    </lineage>
</organism>
<comment type="similarity">
    <text evidence="1">Belongs to the protease inhibitor I39 (alpha-2-macroglobulin) family. Bacterial alpha-2-macroglobulin subfamily.</text>
</comment>
<dbReference type="Gene3D" id="1.50.10.20">
    <property type="match status" value="1"/>
</dbReference>
<dbReference type="EMBL" id="VRLW01000001">
    <property type="protein sequence ID" value="KAA1262017.1"/>
    <property type="molecule type" value="Genomic_DNA"/>
</dbReference>
<dbReference type="SMART" id="SM01360">
    <property type="entry name" value="A2M"/>
    <property type="match status" value="1"/>
</dbReference>
<evidence type="ECO:0000256" key="3">
    <source>
        <dbReference type="SAM" id="SignalP"/>
    </source>
</evidence>
<gene>
    <name evidence="5" type="ORF">LF1_45780</name>
</gene>
<protein>
    <submittedName>
        <fullName evidence="5">MG2 domain protein</fullName>
    </submittedName>
</protein>
<feature type="chain" id="PRO_5023021964" evidence="3">
    <location>
        <begin position="26"/>
        <end position="2011"/>
    </location>
</feature>
<dbReference type="GO" id="GO:0004866">
    <property type="term" value="F:endopeptidase inhibitor activity"/>
    <property type="evidence" value="ECO:0007669"/>
    <property type="project" value="InterPro"/>
</dbReference>
<keyword evidence="3" id="KW-0732">Signal</keyword>
<proteinExistence type="inferred from homology"/>
<evidence type="ECO:0000313" key="5">
    <source>
        <dbReference type="EMBL" id="KAA1262017.1"/>
    </source>
</evidence>
<dbReference type="Proteomes" id="UP000322699">
    <property type="component" value="Unassembled WGS sequence"/>
</dbReference>
<evidence type="ECO:0000256" key="2">
    <source>
        <dbReference type="SAM" id="MobiDB-lite"/>
    </source>
</evidence>
<evidence type="ECO:0000259" key="4">
    <source>
        <dbReference type="SMART" id="SM01360"/>
    </source>
</evidence>
<dbReference type="PANTHER" id="PTHR40094">
    <property type="entry name" value="ALPHA-2-MACROGLOBULIN HOMOLOG"/>
    <property type="match status" value="1"/>
</dbReference>
<dbReference type="Gene3D" id="2.60.40.10">
    <property type="entry name" value="Immunoglobulins"/>
    <property type="match status" value="1"/>
</dbReference>
<keyword evidence="6" id="KW-1185">Reference proteome</keyword>
<dbReference type="Pfam" id="PF00207">
    <property type="entry name" value="A2M"/>
    <property type="match status" value="1"/>
</dbReference>
<feature type="signal peptide" evidence="3">
    <location>
        <begin position="1"/>
        <end position="25"/>
    </location>
</feature>
<dbReference type="SUPFAM" id="SSF48239">
    <property type="entry name" value="Terpenoid cyclases/Protein prenyltransferases"/>
    <property type="match status" value="1"/>
</dbReference>
<dbReference type="InterPro" id="IPR047565">
    <property type="entry name" value="Alpha-macroglob_thiol-ester_cl"/>
</dbReference>
<dbReference type="RefSeq" id="WP_084422486.1">
    <property type="nucleotide sequence ID" value="NZ_LWSK01000022.1"/>
</dbReference>
<feature type="domain" description="Alpha-2-macroglobulin" evidence="4">
    <location>
        <begin position="1254"/>
        <end position="1344"/>
    </location>
</feature>
<sequence precursor="true">MVVKKKLFLVGLLMLSTLSMVALWAAGPPIPMDPSWKKVRAAMDKGLPKTAIKELTPLIDKALAEKNYDQAVRGITTRVVLEANIQGNQPSEKVTRMQSEIAKSPDEIKPVLEAVLAHWYWHYFQQNRWRFAGRTQVDSPDADDKDFTTWDLQRILGEIDKRFAAALAAAPQLKQIAASDYDEFLDKGTVGDAYRPTLYDVIAESAIQFYAAGEQAGSLAQDAFVMSADSPIFDSTKQFLAWTPDSSDESSVTLKAIALYQDLLRFHQDGDNTTALLDWDLARLRFGFNKAVGEEKDDRYKESLKRFSKQHADRPISARAIHRLAEQLSADGDPAGAHKIASEGLVRFPDSVGGRRCHNLIQTIEQVSIGVHTERVWAKPMPSIDVSYKNIDKIHFRLISLDYDRFLKSRKYQPTQLVQNEVGELLQQTPVQAWSVDLPPTDDFQQRTEQTKIPAEVTNNIPFGSYLLLTSEQEDFREKSNNISITEVWRSDLALVTRRHSDGSQIDGFVTDADSGQPIRGAKVEVWRRQNQGFFKLTETLPTNVQGFFKLPENQSQQVRFLVKRGKDSLGSANPVYQGQRPNRTAQNHARTLFFTDRAIYRPGQTIQFKGICYWSDTETNDYRTLPGKNLTVVFTDANGQEIEKRSVRTNDYGSFAASVTAPKDRLMGQMNLRIDSGPQGGTSIRVEEYKRPKFRVEIESPKDPAKLSDEVTVTGKATAYTGVPIDGAKVSYRVVRSVRYAPWWYWRCWWMPVSPGPDQEIAIGTTTTDSLGQFDVKFTAKPDESVSKESEPTFTYRIYADVIDATGETRSDDTSLSLRYSAISATFAVDNFLTTETPVQMSVNVSGLFGDESKATGTVKVYRLKQPDTVARSPIAGHRFHRRSSHSQPGKPDPANPSSWELGEMVAELPYETTPSGKATLETELDAGLYRGVLDADDGNGNRATAYVQIQVIDSDAKKFGIKVPFVLTHASGSTQPGETFRAIWGSGYDQVRVYIEVVHRDEVLQAFWTDGKQTQGVIEVPIDESMRGGVTLRTTMVRENRIYQRNHLIDVPWTNKQLDIKWERFVSKLQPGAKETWTAIINSGGDDPDAAIAEMVATLYDASLDAFVPHSFGNLSNLFRRNSNNVYSTFENQSQALQTVRSYQPYDRKNETLTYWHFPSELTRNVWWYGRSRMRRGGVMPMAAASMDTGYAVQSKAAFADDFAVEAESMMMADADASGGLVEKFRGGGASDKQKPSPDLDNVAARKNLNETAFFFPQLVSDKDGTVRISFTMPEALTQWNFIGLAHDKQLRNGMITGSTVTAKDLMVQPNPPRFVREGDEIEFTVKVSNQSPTLQTGSVRLTFADARTGDSVDSDLGNTETDLPFSIPAGESKSLSWRITVADGLGFLTYKAVGSTGKLSDGEEGFLPVLSKRVMVTESLPLPIRGKQTKDFQFKKLLASIDSDSIDHQSLTVQMVSNPSWYAVMSLPYLMEYPHQCSEQTFNRFYANALARHIASSDPKIEQVFAQWRATPALDSPLEKNEDLKSVMIQESPWLVQAKAESQARRDVGILFEQNRLDSEMQRAFTKLSQMQSDDGSWPWFDGGPSNAYLTLYITTGFGRLRHLGADADIEPAMKALGFLDAWANKMYRKIEPANRDKNHLSSTIALYLYGRSFFAKDIPVADENREAFQYWLDQAETHWLDLNVRQSQAQLAVALKRFGKQSKAAAIMASIKERSVTDEELGMFWRELEASWWWYRAPIETQAMMIEAFDEVVGDQQAVEDCKVWLLKQKQTQAWPTTKSTADAVYSLLLRGSDLLASDALVAVSLDGKEIEPENVEAGTGFYQQRFVGESVKPAMGDVTVTKVDDGVAWGSLHWQYLEDLSKVTPHDGTPLKLTKQLYVKKNTQAGPKLMRVDGPVQVGDELVVRIVLRTDRDMEFVHLKDHRGSGTEPVNVLSRYKRQDGLRYYESTRDTASHFFIDYLPKGNYVFEYSTRVQLKGEYQTGFANVQCMYAPEFDAHSESLPIVCE</sequence>
<dbReference type="SMART" id="SM01419">
    <property type="entry name" value="Thiol-ester_cl"/>
    <property type="match status" value="1"/>
</dbReference>